<feature type="region of interest" description="Disordered" evidence="4">
    <location>
        <begin position="175"/>
        <end position="196"/>
    </location>
</feature>
<evidence type="ECO:0000313" key="9">
    <source>
        <dbReference type="EMBL" id="GMF80546.1"/>
    </source>
</evidence>
<feature type="domain" description="Reverse transcriptase Ty1/copia-type" evidence="5">
    <location>
        <begin position="692"/>
        <end position="823"/>
    </location>
</feature>
<dbReference type="EMBL" id="BSXT01010524">
    <property type="protein sequence ID" value="GMF80546.1"/>
    <property type="molecule type" value="Genomic_DNA"/>
</dbReference>
<evidence type="ECO:0000259" key="6">
    <source>
        <dbReference type="Pfam" id="PF13976"/>
    </source>
</evidence>
<evidence type="ECO:0000256" key="3">
    <source>
        <dbReference type="ARBA" id="ARBA00022801"/>
    </source>
</evidence>
<organism evidence="9 10">
    <name type="scientific">Phytophthora fragariaefolia</name>
    <dbReference type="NCBI Taxonomy" id="1490495"/>
    <lineage>
        <taxon>Eukaryota</taxon>
        <taxon>Sar</taxon>
        <taxon>Stramenopiles</taxon>
        <taxon>Oomycota</taxon>
        <taxon>Peronosporomycetes</taxon>
        <taxon>Peronosporales</taxon>
        <taxon>Peronosporaceae</taxon>
        <taxon>Phytophthora</taxon>
    </lineage>
</organism>
<dbReference type="GO" id="GO:0046872">
    <property type="term" value="F:metal ion binding"/>
    <property type="evidence" value="ECO:0007669"/>
    <property type="project" value="UniProtKB-KW"/>
</dbReference>
<dbReference type="AlphaFoldDB" id="A0A9W6YGQ4"/>
<feature type="region of interest" description="Disordered" evidence="4">
    <location>
        <begin position="571"/>
        <end position="594"/>
    </location>
</feature>
<keyword evidence="2" id="KW-0479">Metal-binding</keyword>
<protein>
    <submittedName>
        <fullName evidence="9">Unnamed protein product</fullName>
    </submittedName>
</protein>
<comment type="caution">
    <text evidence="9">The sequence shown here is derived from an EMBL/GenBank/DDBJ whole genome shotgun (WGS) entry which is preliminary data.</text>
</comment>
<name>A0A9W6YGQ4_9STRA</name>
<dbReference type="Pfam" id="PF25597">
    <property type="entry name" value="SH3_retrovirus"/>
    <property type="match status" value="1"/>
</dbReference>
<feature type="compositionally biased region" description="Polar residues" evidence="4">
    <location>
        <begin position="98"/>
        <end position="108"/>
    </location>
</feature>
<evidence type="ECO:0000259" key="7">
    <source>
        <dbReference type="Pfam" id="PF22936"/>
    </source>
</evidence>
<evidence type="ECO:0000259" key="5">
    <source>
        <dbReference type="Pfam" id="PF07727"/>
    </source>
</evidence>
<feature type="domain" description="Retrovirus-related Pol polyprotein from transposon TNT 1-94-like beta-barrel" evidence="7">
    <location>
        <begin position="218"/>
        <end position="294"/>
    </location>
</feature>
<evidence type="ECO:0000313" key="10">
    <source>
        <dbReference type="Proteomes" id="UP001165121"/>
    </source>
</evidence>
<dbReference type="Pfam" id="PF22936">
    <property type="entry name" value="Pol_BBD"/>
    <property type="match status" value="1"/>
</dbReference>
<feature type="compositionally biased region" description="Basic and acidic residues" evidence="4">
    <location>
        <begin position="81"/>
        <end position="97"/>
    </location>
</feature>
<dbReference type="Pfam" id="PF13976">
    <property type="entry name" value="gag_pre-integrs"/>
    <property type="match status" value="1"/>
</dbReference>
<feature type="compositionally biased region" description="Polar residues" evidence="4">
    <location>
        <begin position="576"/>
        <end position="594"/>
    </location>
</feature>
<sequence length="826" mass="92688">MQCNKREGDTWHDYLECLNFIESLLEGDQTKMVMEVFGNNACPELAPTLLSSVPDDATDYVMETDRMKRLLYKLRGDGRRCGMKRDERKNRQADRRNPSTQNNRSGNRQNDDHHWRNQRNNNDNSDRRPQQQNNAQAFAAMGNRGEIRCHVCRQPGHKIFTYPLEEQAKKLATRGSANVAAADDSDDDASSDSDDEGHVWVAAGDAERRTSATRANVWTVDSGATHHLCIDRDQLFAIEPAFLLARVANGDLVTTTEKGKAVITTTAKGVPHTVLLENVYYNLISVAQLTARGFTCTFGKEQCIITAKTGKIAAEVGKSPSTGLWSVGIDQGVASFAAMTSATLQQWHERLGHVNYQDLVRMIDKNLVEGMVASIRKVDFCMNCAEAKQAHRAKNKQDTSTSAPTDEPGATLCVDLKTDMTPDRLGHKHILTIVDHATNYNRVYLLRNKSDAEGHLEDFVSTTCQLERTQIMRLPLTLSGKWPSVSYILKFCSKCTSHIAHTTKRSVNKRAEKGVVIGIDLKKKAYRVLIPRTKRVISTTHIQNIDRLDSCAVGRYMDAVDTDNTDTVEEAHMQQHETNTPSDDNGDGAQTGSPAEQHQLTYRAIQHIFGLNRGARAPPRDDFRLPQSFLEKFATPASVLLTIVLKEGTAFAVLLERDGIKEPVTVDEVMSSPYWREWWQAIVEELRAILKNATWEVVDIPTDGNVISAKWVFKLKFDNKGELERFKARLVARGFTQKFGIDFTETFAPVLKIASLRSIVALASQWHAVIRQGDVPNAYLRADLDRPIYMRAPTRLQIPKGKCLLLRKSLYGLKQSGKLWNDTATY</sequence>
<dbReference type="OrthoDB" id="118622at2759"/>
<feature type="compositionally biased region" description="Acidic residues" evidence="4">
    <location>
        <begin position="183"/>
        <end position="195"/>
    </location>
</feature>
<dbReference type="InterPro" id="IPR057670">
    <property type="entry name" value="SH3_retrovirus"/>
</dbReference>
<reference evidence="9" key="1">
    <citation type="submission" date="2023-04" db="EMBL/GenBank/DDBJ databases">
        <title>Phytophthora fragariaefolia NBRC 109709.</title>
        <authorList>
            <person name="Ichikawa N."/>
            <person name="Sato H."/>
            <person name="Tonouchi N."/>
        </authorList>
    </citation>
    <scope>NUCLEOTIDE SEQUENCE</scope>
    <source>
        <strain evidence="9">NBRC 109709</strain>
    </source>
</reference>
<dbReference type="InterPro" id="IPR054722">
    <property type="entry name" value="PolX-like_BBD"/>
</dbReference>
<proteinExistence type="predicted"/>
<evidence type="ECO:0000256" key="4">
    <source>
        <dbReference type="SAM" id="MobiDB-lite"/>
    </source>
</evidence>
<keyword evidence="1" id="KW-0645">Protease</keyword>
<evidence type="ECO:0000256" key="2">
    <source>
        <dbReference type="ARBA" id="ARBA00022723"/>
    </source>
</evidence>
<evidence type="ECO:0000256" key="1">
    <source>
        <dbReference type="ARBA" id="ARBA00022670"/>
    </source>
</evidence>
<feature type="domain" description="GAG-pre-integrase" evidence="6">
    <location>
        <begin position="334"/>
        <end position="389"/>
    </location>
</feature>
<dbReference type="InterPro" id="IPR025724">
    <property type="entry name" value="GAG-pre-integrase_dom"/>
</dbReference>
<dbReference type="GO" id="GO:0006508">
    <property type="term" value="P:proteolysis"/>
    <property type="evidence" value="ECO:0007669"/>
    <property type="project" value="UniProtKB-KW"/>
</dbReference>
<dbReference type="InterPro" id="IPR013103">
    <property type="entry name" value="RVT_2"/>
</dbReference>
<feature type="domain" description="Retroviral polymerase SH3-like" evidence="8">
    <location>
        <begin position="493"/>
        <end position="543"/>
    </location>
</feature>
<dbReference type="GO" id="GO:0008233">
    <property type="term" value="F:peptidase activity"/>
    <property type="evidence" value="ECO:0007669"/>
    <property type="project" value="UniProtKB-KW"/>
</dbReference>
<dbReference type="PANTHER" id="PTHR42648:SF28">
    <property type="entry name" value="TRANSPOSON-ENCODED PROTEIN WITH RIBONUCLEASE H-LIKE AND RETROVIRUS ZINC FINGER-LIKE DOMAINS"/>
    <property type="match status" value="1"/>
</dbReference>
<keyword evidence="10" id="KW-1185">Reference proteome</keyword>
<dbReference type="PANTHER" id="PTHR42648">
    <property type="entry name" value="TRANSPOSASE, PUTATIVE-RELATED"/>
    <property type="match status" value="1"/>
</dbReference>
<feature type="region of interest" description="Disordered" evidence="4">
    <location>
        <begin position="81"/>
        <end position="132"/>
    </location>
</feature>
<gene>
    <name evidence="9" type="ORF">Pfra01_002866300</name>
</gene>
<dbReference type="Proteomes" id="UP001165121">
    <property type="component" value="Unassembled WGS sequence"/>
</dbReference>
<accession>A0A9W6YGQ4</accession>
<evidence type="ECO:0000259" key="8">
    <source>
        <dbReference type="Pfam" id="PF25597"/>
    </source>
</evidence>
<dbReference type="InterPro" id="IPR039537">
    <property type="entry name" value="Retrotran_Ty1/copia-like"/>
</dbReference>
<keyword evidence="3" id="KW-0378">Hydrolase</keyword>
<dbReference type="Pfam" id="PF07727">
    <property type="entry name" value="RVT_2"/>
    <property type="match status" value="1"/>
</dbReference>